<dbReference type="Gene3D" id="1.10.10.10">
    <property type="entry name" value="Winged helix-like DNA-binding domain superfamily/Winged helix DNA-binding domain"/>
    <property type="match status" value="1"/>
</dbReference>
<dbReference type="GO" id="GO:0005829">
    <property type="term" value="C:cytosol"/>
    <property type="evidence" value="ECO:0007669"/>
    <property type="project" value="TreeGrafter"/>
</dbReference>
<accession>A0A285CQS3</accession>
<keyword evidence="4" id="KW-0804">Transcription</keyword>
<dbReference type="InterPro" id="IPR036388">
    <property type="entry name" value="WH-like_DNA-bd_sf"/>
</dbReference>
<dbReference type="PANTHER" id="PTHR30419">
    <property type="entry name" value="HTH-TYPE TRANSCRIPTIONAL REGULATOR YBHD"/>
    <property type="match status" value="1"/>
</dbReference>
<evidence type="ECO:0000256" key="2">
    <source>
        <dbReference type="ARBA" id="ARBA00023015"/>
    </source>
</evidence>
<feature type="domain" description="HTH lysR-type" evidence="5">
    <location>
        <begin position="1"/>
        <end position="58"/>
    </location>
</feature>
<reference evidence="6 7" key="1">
    <citation type="submission" date="2017-08" db="EMBL/GenBank/DDBJ databases">
        <authorList>
            <person name="de Groot N.N."/>
        </authorList>
    </citation>
    <scope>NUCLEOTIDE SEQUENCE [LARGE SCALE GENOMIC DNA]</scope>
    <source>
        <strain evidence="6 7">JC228</strain>
    </source>
</reference>
<name>A0A285CQS3_9BACI</name>
<organism evidence="6 7">
    <name type="scientific">Bacillus oleivorans</name>
    <dbReference type="NCBI Taxonomy" id="1448271"/>
    <lineage>
        <taxon>Bacteria</taxon>
        <taxon>Bacillati</taxon>
        <taxon>Bacillota</taxon>
        <taxon>Bacilli</taxon>
        <taxon>Bacillales</taxon>
        <taxon>Bacillaceae</taxon>
        <taxon>Bacillus</taxon>
    </lineage>
</organism>
<keyword evidence="7" id="KW-1185">Reference proteome</keyword>
<evidence type="ECO:0000259" key="5">
    <source>
        <dbReference type="PROSITE" id="PS50931"/>
    </source>
</evidence>
<keyword evidence="3" id="KW-0238">DNA-binding</keyword>
<dbReference type="RefSeq" id="WP_179714215.1">
    <property type="nucleotide sequence ID" value="NZ_JBEPMQ010000002.1"/>
</dbReference>
<dbReference type="Pfam" id="PF03466">
    <property type="entry name" value="LysR_substrate"/>
    <property type="match status" value="1"/>
</dbReference>
<dbReference type="FunFam" id="1.10.10.10:FF:000001">
    <property type="entry name" value="LysR family transcriptional regulator"/>
    <property type="match status" value="1"/>
</dbReference>
<dbReference type="InterPro" id="IPR036390">
    <property type="entry name" value="WH_DNA-bd_sf"/>
</dbReference>
<dbReference type="PRINTS" id="PR00039">
    <property type="entry name" value="HTHLYSR"/>
</dbReference>
<dbReference type="InterPro" id="IPR050950">
    <property type="entry name" value="HTH-type_LysR_regulators"/>
</dbReference>
<gene>
    <name evidence="6" type="ORF">SAMN05877753_103223</name>
</gene>
<dbReference type="GO" id="GO:0003700">
    <property type="term" value="F:DNA-binding transcription factor activity"/>
    <property type="evidence" value="ECO:0007669"/>
    <property type="project" value="InterPro"/>
</dbReference>
<evidence type="ECO:0000313" key="7">
    <source>
        <dbReference type="Proteomes" id="UP000219546"/>
    </source>
</evidence>
<evidence type="ECO:0000256" key="4">
    <source>
        <dbReference type="ARBA" id="ARBA00023163"/>
    </source>
</evidence>
<dbReference type="AlphaFoldDB" id="A0A285CQS3"/>
<dbReference type="SUPFAM" id="SSF46785">
    <property type="entry name" value="Winged helix' DNA-binding domain"/>
    <property type="match status" value="1"/>
</dbReference>
<dbReference type="Pfam" id="PF00126">
    <property type="entry name" value="HTH_1"/>
    <property type="match status" value="1"/>
</dbReference>
<dbReference type="GO" id="GO:0003677">
    <property type="term" value="F:DNA binding"/>
    <property type="evidence" value="ECO:0007669"/>
    <property type="project" value="UniProtKB-KW"/>
</dbReference>
<keyword evidence="2" id="KW-0805">Transcription regulation</keyword>
<dbReference type="InterPro" id="IPR000847">
    <property type="entry name" value="LysR_HTH_N"/>
</dbReference>
<evidence type="ECO:0000313" key="6">
    <source>
        <dbReference type="EMBL" id="SNX69775.1"/>
    </source>
</evidence>
<dbReference type="Gene3D" id="3.40.190.290">
    <property type="match status" value="1"/>
</dbReference>
<dbReference type="InterPro" id="IPR005119">
    <property type="entry name" value="LysR_subst-bd"/>
</dbReference>
<dbReference type="SUPFAM" id="SSF53850">
    <property type="entry name" value="Periplasmic binding protein-like II"/>
    <property type="match status" value="1"/>
</dbReference>
<dbReference type="PROSITE" id="PS50931">
    <property type="entry name" value="HTH_LYSR"/>
    <property type="match status" value="1"/>
</dbReference>
<dbReference type="Proteomes" id="UP000219546">
    <property type="component" value="Unassembled WGS sequence"/>
</dbReference>
<evidence type="ECO:0000256" key="1">
    <source>
        <dbReference type="ARBA" id="ARBA00009437"/>
    </source>
</evidence>
<proteinExistence type="inferred from homology"/>
<comment type="similarity">
    <text evidence="1">Belongs to the LysR transcriptional regulatory family.</text>
</comment>
<protein>
    <submittedName>
        <fullName evidence="6">LysR family transcriptional regulator</fullName>
    </submittedName>
</protein>
<evidence type="ECO:0000256" key="3">
    <source>
        <dbReference type="ARBA" id="ARBA00023125"/>
    </source>
</evidence>
<dbReference type="PANTHER" id="PTHR30419:SF8">
    <property type="entry name" value="NITROGEN ASSIMILATION TRANSCRIPTIONAL ACTIVATOR-RELATED"/>
    <property type="match status" value="1"/>
</dbReference>
<sequence>MELKQLQYFSEVVKQGSFTKAAIALYTSQPSVSNAVKELEKELGVELLIRSMRKIELTDTGRLIFSYCQQMEHLLGEFQQDLDALKTNKTGVVRMGSTSTIGVQFFADVIADFRKTYPDITIKFTESGSIPLKKALFDGELDVIIVHTPVDEALFNYFIFLKGDLRLIVSKNHPLAAAKKVNWQTLQNENFILLPEGYKIRELILSECHKNGFPPKIICETSHWDFLIEMVNREQGITILPQNEQKPLDFGNHNICVIPIEKPVYWELGIGWRKEGYRTYAAKTWIDFLQARLL</sequence>
<dbReference type="EMBL" id="OAOP01000003">
    <property type="protein sequence ID" value="SNX69775.1"/>
    <property type="molecule type" value="Genomic_DNA"/>
</dbReference>